<dbReference type="Gene3D" id="3.30.160.250">
    <property type="match status" value="1"/>
</dbReference>
<dbReference type="InterPro" id="IPR035069">
    <property type="entry name" value="TTHA1013/TTHA0281-like"/>
</dbReference>
<evidence type="ECO:0000259" key="1">
    <source>
        <dbReference type="Pfam" id="PF15919"/>
    </source>
</evidence>
<dbReference type="EMBL" id="CP000117">
    <property type="protein sequence ID" value="ABA23881.1"/>
    <property type="molecule type" value="Genomic_DNA"/>
</dbReference>
<dbReference type="SUPFAM" id="SSF143100">
    <property type="entry name" value="TTHA1013/TTHA0281-like"/>
    <property type="match status" value="1"/>
</dbReference>
<gene>
    <name evidence="2" type="ordered locus">Ava_4282</name>
</gene>
<dbReference type="eggNOG" id="COG1598">
    <property type="taxonomic scope" value="Bacteria"/>
</dbReference>
<dbReference type="Pfam" id="PF15919">
    <property type="entry name" value="HicB_lk_antitox"/>
    <property type="match status" value="1"/>
</dbReference>
<dbReference type="HOGENOM" id="CLU_2663060_0_0_3"/>
<dbReference type="InterPro" id="IPR031807">
    <property type="entry name" value="HicB-like"/>
</dbReference>
<dbReference type="STRING" id="240292.Ava_4282"/>
<dbReference type="PANTHER" id="PTHR34504:SF2">
    <property type="entry name" value="UPF0150 PROTEIN SSL0259"/>
    <property type="match status" value="1"/>
</dbReference>
<dbReference type="Proteomes" id="UP000002533">
    <property type="component" value="Chromosome"/>
</dbReference>
<protein>
    <recommendedName>
        <fullName evidence="1">HicB-like antitoxin of toxin-antitoxin system domain-containing protein</fullName>
    </recommendedName>
</protein>
<feature type="domain" description="HicB-like antitoxin of toxin-antitoxin system" evidence="1">
    <location>
        <begin position="17"/>
        <end position="67"/>
    </location>
</feature>
<dbReference type="InterPro" id="IPR051404">
    <property type="entry name" value="TA_system_antitoxin"/>
</dbReference>
<proteinExistence type="predicted"/>
<evidence type="ECO:0000313" key="3">
    <source>
        <dbReference type="Proteomes" id="UP000002533"/>
    </source>
</evidence>
<name>Q3M555_TRIV2</name>
<accession>Q3M555</accession>
<dbReference type="AlphaFoldDB" id="Q3M555"/>
<sequence length="75" mass="8547">MGNWLVWKRIGRRLMRYAVVIEKGETSYGAYVPDLPGCVAVGETLEEVKQLITEAIEFHIEGMLVDGLYQFSKIK</sequence>
<dbReference type="KEGG" id="ava:Ava_4282"/>
<evidence type="ECO:0000313" key="2">
    <source>
        <dbReference type="EMBL" id="ABA23881.1"/>
    </source>
</evidence>
<organism evidence="2 3">
    <name type="scientific">Trichormus variabilis (strain ATCC 29413 / PCC 7937)</name>
    <name type="common">Anabaena variabilis</name>
    <dbReference type="NCBI Taxonomy" id="240292"/>
    <lineage>
        <taxon>Bacteria</taxon>
        <taxon>Bacillati</taxon>
        <taxon>Cyanobacteriota</taxon>
        <taxon>Cyanophyceae</taxon>
        <taxon>Nostocales</taxon>
        <taxon>Nostocaceae</taxon>
        <taxon>Trichormus</taxon>
    </lineage>
</organism>
<dbReference type="PANTHER" id="PTHR34504">
    <property type="entry name" value="ANTITOXIN HICB"/>
    <property type="match status" value="1"/>
</dbReference>
<reference evidence="3" key="1">
    <citation type="journal article" date="2014" name="Stand. Genomic Sci.">
        <title>Complete genome sequence of Anabaena variabilis ATCC 29413.</title>
        <authorList>
            <person name="Thiel T."/>
            <person name="Pratte B.S."/>
            <person name="Zhong J."/>
            <person name="Goodwin L."/>
            <person name="Copeland A."/>
            <person name="Lucas S."/>
            <person name="Han C."/>
            <person name="Pitluck S."/>
            <person name="Land M.L."/>
            <person name="Kyrpides N.C."/>
            <person name="Woyke T."/>
        </authorList>
    </citation>
    <scope>NUCLEOTIDE SEQUENCE [LARGE SCALE GENOMIC DNA]</scope>
    <source>
        <strain evidence="3">ATCC 29413 / PCC 7937</strain>
    </source>
</reference>